<protein>
    <submittedName>
        <fullName evidence="1">Uncharacterized protein</fullName>
    </submittedName>
</protein>
<gene>
    <name evidence="1" type="ORF">OLMES_4620</name>
</gene>
<dbReference type="AlphaFoldDB" id="A0A1Y0IGH1"/>
<accession>A0A1Y0IGH1</accession>
<proteinExistence type="predicted"/>
<organism evidence="1 2">
    <name type="scientific">Oleiphilus messinensis</name>
    <dbReference type="NCBI Taxonomy" id="141451"/>
    <lineage>
        <taxon>Bacteria</taxon>
        <taxon>Pseudomonadati</taxon>
        <taxon>Pseudomonadota</taxon>
        <taxon>Gammaproteobacteria</taxon>
        <taxon>Oceanospirillales</taxon>
        <taxon>Oleiphilaceae</taxon>
        <taxon>Oleiphilus</taxon>
    </lineage>
</organism>
<name>A0A1Y0IGH1_9GAMM</name>
<dbReference type="Proteomes" id="UP000196027">
    <property type="component" value="Chromosome"/>
</dbReference>
<evidence type="ECO:0000313" key="1">
    <source>
        <dbReference type="EMBL" id="ARU58615.1"/>
    </source>
</evidence>
<dbReference type="EMBL" id="CP021425">
    <property type="protein sequence ID" value="ARU58615.1"/>
    <property type="molecule type" value="Genomic_DNA"/>
</dbReference>
<dbReference type="KEGG" id="ome:OLMES_4620"/>
<keyword evidence="2" id="KW-1185">Reference proteome</keyword>
<evidence type="ECO:0000313" key="2">
    <source>
        <dbReference type="Proteomes" id="UP000196027"/>
    </source>
</evidence>
<sequence>MIRASSCGPSSLQFILLQDGGFFVGELKYFRLVDYRACFFGRLFPHQATQPQKHTSLFNDAIAIYRYLYARSRPDMPLILVGDCLESQMLLQCVLCYWHRRGEMPRNGIILSRWGEVEPRCEAFQSWDVVLQTYLERQGSLDYIEASIATSLNPNHILICTHDDEPNVLYPFVRGRQSIIEDHIKVLRISNEELDKMCSNPATHHTFRPVLSSTDVSSDTWCQTASANDAEPDSDGTVLLD</sequence>
<reference evidence="1 2" key="1">
    <citation type="submission" date="2017-05" db="EMBL/GenBank/DDBJ databases">
        <title>Genomic insights into alkan degradation activity of Oleiphilus messinensis.</title>
        <authorList>
            <person name="Kozyavkin S.A."/>
            <person name="Slesarev A.I."/>
            <person name="Golyshin P.N."/>
            <person name="Korzhenkov A."/>
            <person name="Golyshina O.N."/>
            <person name="Toshchakov S.V."/>
        </authorList>
    </citation>
    <scope>NUCLEOTIDE SEQUENCE [LARGE SCALE GENOMIC DNA]</scope>
    <source>
        <strain evidence="1 2">ME102</strain>
    </source>
</reference>